<comment type="caution">
    <text evidence="3">The sequence shown here is derived from an EMBL/GenBank/DDBJ whole genome shotgun (WGS) entry which is preliminary data.</text>
</comment>
<protein>
    <recommendedName>
        <fullName evidence="2">DNA methylase adenine-specific domain-containing protein</fullName>
    </recommendedName>
</protein>
<evidence type="ECO:0000313" key="4">
    <source>
        <dbReference type="Proteomes" id="UP000318720"/>
    </source>
</evidence>
<dbReference type="Pfam" id="PF02384">
    <property type="entry name" value="N6_Mtase"/>
    <property type="match status" value="1"/>
</dbReference>
<proteinExistence type="predicted"/>
<dbReference type="Gene3D" id="3.40.50.150">
    <property type="entry name" value="Vaccinia Virus protein VP39"/>
    <property type="match status" value="1"/>
</dbReference>
<dbReference type="RefSeq" id="WP_141585414.1">
    <property type="nucleotide sequence ID" value="NZ_SPAZ01000288.1"/>
</dbReference>
<dbReference type="SUPFAM" id="SSF53335">
    <property type="entry name" value="S-adenosyl-L-methionine-dependent methyltransferases"/>
    <property type="match status" value="1"/>
</dbReference>
<evidence type="ECO:0000256" key="1">
    <source>
        <dbReference type="SAM" id="MobiDB-lite"/>
    </source>
</evidence>
<dbReference type="InterPro" id="IPR003356">
    <property type="entry name" value="DNA_methylase_A-5"/>
</dbReference>
<dbReference type="AlphaFoldDB" id="A0AAE9AWK3"/>
<dbReference type="GO" id="GO:0003677">
    <property type="term" value="F:DNA binding"/>
    <property type="evidence" value="ECO:0007669"/>
    <property type="project" value="InterPro"/>
</dbReference>
<gene>
    <name evidence="3" type="ORF">Sipo8835_37305</name>
</gene>
<name>A0AAE9AWK3_9ACTN</name>
<dbReference type="InterPro" id="IPR029063">
    <property type="entry name" value="SAM-dependent_MTases_sf"/>
</dbReference>
<sequence length="343" mass="38484">MQYHPPSADDDSEPFLPGVAPTVTPRPVPDWVTKAKTTQARRKVVAARRRKRFAAPSDPHQHASKIAENVMEAWYSHHGGSRMDIPLGTVAALTFFREPLIADWLLTLEPEQIPGLLKEVWGVQWYFRPDLIEQARPLHNWVEEDPDEHQLRAVQAVIHTAVNTGLLDITADDDPYMRSRTDVISPLLTGLRHKSDRKWRGEYHTPPSVADLMARILVPDDAKPGSSFREPCIGSGSMFRSVAQHLREHNLDPADFLWFGNDIDPLSTACAAVNAILWNLGPQVAIWCADTFSNSEEDGVTKALTERAAVIKHRNDVVDQALFEHKARRMINALDRLLESAAA</sequence>
<dbReference type="Proteomes" id="UP000318720">
    <property type="component" value="Unassembled WGS sequence"/>
</dbReference>
<dbReference type="EMBL" id="SPAZ01000288">
    <property type="protein sequence ID" value="TQE21612.1"/>
    <property type="molecule type" value="Genomic_DNA"/>
</dbReference>
<dbReference type="GO" id="GO:0008170">
    <property type="term" value="F:N-methyltransferase activity"/>
    <property type="evidence" value="ECO:0007669"/>
    <property type="project" value="InterPro"/>
</dbReference>
<feature type="domain" description="DNA methylase adenine-specific" evidence="2">
    <location>
        <begin position="197"/>
        <end position="298"/>
    </location>
</feature>
<feature type="region of interest" description="Disordered" evidence="1">
    <location>
        <begin position="1"/>
        <end position="29"/>
    </location>
</feature>
<accession>A0AAE9AWK3</accession>
<evidence type="ECO:0000313" key="3">
    <source>
        <dbReference type="EMBL" id="TQE21612.1"/>
    </source>
</evidence>
<reference evidence="3 4" key="1">
    <citation type="submission" date="2019-03" db="EMBL/GenBank/DDBJ databases">
        <title>Comparative genomic analyses of the sweetpotato soil rot pathogen, Streptomyces ipomoeae.</title>
        <authorList>
            <person name="Ruschel Soares N."/>
            <person name="Badger J.H."/>
            <person name="Huguet-Tapia J.C."/>
            <person name="Clark C.A."/>
            <person name="Pettis G.S."/>
        </authorList>
    </citation>
    <scope>NUCLEOTIDE SEQUENCE [LARGE SCALE GENOMIC DNA]</scope>
    <source>
        <strain evidence="3 4">88-35</strain>
    </source>
</reference>
<organism evidence="3 4">
    <name type="scientific">Streptomyces ipomoeae</name>
    <dbReference type="NCBI Taxonomy" id="103232"/>
    <lineage>
        <taxon>Bacteria</taxon>
        <taxon>Bacillati</taxon>
        <taxon>Actinomycetota</taxon>
        <taxon>Actinomycetes</taxon>
        <taxon>Kitasatosporales</taxon>
        <taxon>Streptomycetaceae</taxon>
        <taxon>Streptomyces</taxon>
    </lineage>
</organism>
<evidence type="ECO:0000259" key="2">
    <source>
        <dbReference type="Pfam" id="PF02384"/>
    </source>
</evidence>